<evidence type="ECO:0000313" key="3">
    <source>
        <dbReference type="Proteomes" id="UP000309450"/>
    </source>
</evidence>
<dbReference type="PANTHER" id="PTHR12631:SF10">
    <property type="entry name" value="BETA-XYLOSIDASE-LIKE PROTEIN-RELATED"/>
    <property type="match status" value="1"/>
</dbReference>
<reference evidence="2 3" key="1">
    <citation type="submission" date="2019-04" db="EMBL/GenBank/DDBJ databases">
        <title>Draft genome sequence of Gemmobacter aestuarii sp. nov.</title>
        <authorList>
            <person name="Hameed A."/>
            <person name="Lin S.-Y."/>
            <person name="Shahina M."/>
            <person name="Lai W.-A."/>
            <person name="Young C.-C."/>
        </authorList>
    </citation>
    <scope>NUCLEOTIDE SEQUENCE [LARGE SCALE GENOMIC DNA]</scope>
    <source>
        <strain evidence="2 3">CC-PW-75</strain>
    </source>
</reference>
<keyword evidence="3" id="KW-1185">Reference proteome</keyword>
<dbReference type="Gene3D" id="3.20.20.80">
    <property type="entry name" value="Glycosidases"/>
    <property type="match status" value="1"/>
</dbReference>
<dbReference type="AlphaFoldDB" id="A0A4S3MN72"/>
<organism evidence="2 3">
    <name type="scientific">Aliigemmobacter aestuarii</name>
    <dbReference type="NCBI Taxonomy" id="1445661"/>
    <lineage>
        <taxon>Bacteria</taxon>
        <taxon>Pseudomonadati</taxon>
        <taxon>Pseudomonadota</taxon>
        <taxon>Alphaproteobacteria</taxon>
        <taxon>Rhodobacterales</taxon>
        <taxon>Paracoccaceae</taxon>
        <taxon>Aliigemmobacter</taxon>
    </lineage>
</organism>
<dbReference type="GO" id="GO:0004553">
    <property type="term" value="F:hydrolase activity, hydrolyzing O-glycosyl compounds"/>
    <property type="evidence" value="ECO:0007669"/>
    <property type="project" value="TreeGrafter"/>
</dbReference>
<proteinExistence type="predicted"/>
<feature type="chain" id="PRO_5020861734" evidence="1">
    <location>
        <begin position="20"/>
        <end position="533"/>
    </location>
</feature>
<evidence type="ECO:0000256" key="1">
    <source>
        <dbReference type="SAM" id="SignalP"/>
    </source>
</evidence>
<gene>
    <name evidence="2" type="ORF">E7811_11005</name>
</gene>
<keyword evidence="1" id="KW-0732">Signal</keyword>
<protein>
    <submittedName>
        <fullName evidence="2">Uncharacterized protein</fullName>
    </submittedName>
</protein>
<feature type="signal peptide" evidence="1">
    <location>
        <begin position="1"/>
        <end position="19"/>
    </location>
</feature>
<comment type="caution">
    <text evidence="2">The sequence shown here is derived from an EMBL/GenBank/DDBJ whole genome shotgun (WGS) entry which is preliminary data.</text>
</comment>
<dbReference type="InterPro" id="IPR017853">
    <property type="entry name" value="GH"/>
</dbReference>
<evidence type="ECO:0000313" key="2">
    <source>
        <dbReference type="EMBL" id="THD83779.1"/>
    </source>
</evidence>
<accession>A0A4S3MN72</accession>
<sequence>MRLARFLAPALLLGGAALAEPPFRLGVQTHFEQGWSLDLLPRLAEVGATLVRDELDWAGIETRPGEYDFAPADAYMAPLAAMGIEVMVVQTGTNPLHDAGNTPHTPEGRAAHAAFLAETAAHYAGQVTRFEIGNEVNAGESIGGPFKQDPARELASLARAAGPVRARAEVLCAGTNTIPMGFLRDFFRSGGLEACDSVSVHPYGAPPETVDLEIGRLRALMQEMGGEKPVHVTEFGQWTDRPEESAGFLVKSVAAMAAAKVGDAIWYALIDEPWWPNMGLFTPQGQIKPAGLAYAFVQKNLIPLGRPTDVSPTRAARIFAYGGEGQAVVAWGAGLPVEVRGTAQAFDATGNPVDLPSVLGDDPVILLGQGIEIVVKGAPVHDSLFHYDLPPWSYHARRPDIGLTPLEWRDWQWASFRGAPDLSPLAINANWITTARFGDRPYAAVERFTAPAEGRYRIEGWWQAADGAEPSAIRVLLRGEVLAQGETGAARFEMPPVERDLAEGATVEFEVGPAGPDGDGSVRRRIRIEGPLP</sequence>
<dbReference type="PANTHER" id="PTHR12631">
    <property type="entry name" value="ALPHA-L-IDURONIDASE"/>
    <property type="match status" value="1"/>
</dbReference>
<dbReference type="InterPro" id="IPR051923">
    <property type="entry name" value="Glycosyl_Hydrolase_39"/>
</dbReference>
<dbReference type="OrthoDB" id="9776971at2"/>
<name>A0A4S3MN72_9RHOB</name>
<dbReference type="EMBL" id="SSND01000002">
    <property type="protein sequence ID" value="THD83779.1"/>
    <property type="molecule type" value="Genomic_DNA"/>
</dbReference>
<dbReference type="SUPFAM" id="SSF51445">
    <property type="entry name" value="(Trans)glycosidases"/>
    <property type="match status" value="1"/>
</dbReference>
<dbReference type="Proteomes" id="UP000309450">
    <property type="component" value="Unassembled WGS sequence"/>
</dbReference>
<dbReference type="RefSeq" id="WP_136394672.1">
    <property type="nucleotide sequence ID" value="NZ_SSND01000002.1"/>
</dbReference>